<dbReference type="GO" id="GO:0004555">
    <property type="term" value="F:alpha,alpha-trehalase activity"/>
    <property type="evidence" value="ECO:0007669"/>
    <property type="project" value="UniProtKB-EC"/>
</dbReference>
<evidence type="ECO:0000256" key="3">
    <source>
        <dbReference type="ARBA" id="ARBA00012757"/>
    </source>
</evidence>
<gene>
    <name evidence="14" type="ORF">CSW64_06980</name>
</gene>
<comment type="catalytic activity">
    <reaction evidence="1">
        <text>alpha,alpha-trehalose + H2O = alpha-D-glucose + beta-D-glucose</text>
        <dbReference type="Rhea" id="RHEA:32675"/>
        <dbReference type="ChEBI" id="CHEBI:15377"/>
        <dbReference type="ChEBI" id="CHEBI:15903"/>
        <dbReference type="ChEBI" id="CHEBI:16551"/>
        <dbReference type="ChEBI" id="CHEBI:17925"/>
        <dbReference type="EC" id="3.2.1.28"/>
    </reaction>
</comment>
<evidence type="ECO:0000256" key="1">
    <source>
        <dbReference type="ARBA" id="ARBA00001576"/>
    </source>
</evidence>
<keyword evidence="7" id="KW-0326">Glycosidase</keyword>
<evidence type="ECO:0000256" key="2">
    <source>
        <dbReference type="ARBA" id="ARBA00006188"/>
    </source>
</evidence>
<accession>A0A2D2AW11</accession>
<dbReference type="EC" id="3.2.1.28" evidence="3"/>
<dbReference type="RefSeq" id="WP_099621433.1">
    <property type="nucleotide sequence ID" value="NZ_CP024201.1"/>
</dbReference>
<comment type="pathway">
    <text evidence="11">Glycan degradation; trehalose degradation; D-glucose from alpha,alpha-trehalose: step 1/1.</text>
</comment>
<evidence type="ECO:0000259" key="13">
    <source>
        <dbReference type="Pfam" id="PF19291"/>
    </source>
</evidence>
<dbReference type="InterPro" id="IPR012341">
    <property type="entry name" value="6hp_glycosidase-like_sf"/>
</dbReference>
<dbReference type="GO" id="GO:0005993">
    <property type="term" value="P:trehalose catabolic process"/>
    <property type="evidence" value="ECO:0007669"/>
    <property type="project" value="UniProtKB-ARBA"/>
</dbReference>
<dbReference type="PANTHER" id="PTHR31616:SF0">
    <property type="entry name" value="GLUCAN 1,4-ALPHA-GLUCOSIDASE"/>
    <property type="match status" value="1"/>
</dbReference>
<dbReference type="FunFam" id="1.50.10.10:FF:000005">
    <property type="entry name" value="Glycosyl hydrolase, glucoamylase"/>
    <property type="match status" value="1"/>
</dbReference>
<dbReference type="InterPro" id="IPR008928">
    <property type="entry name" value="6-hairpin_glycosidase_sf"/>
</dbReference>
<dbReference type="OrthoDB" id="3902805at2"/>
<comment type="similarity">
    <text evidence="2">Belongs to the glycosyl hydrolase 15 family.</text>
</comment>
<dbReference type="InterPro" id="IPR045582">
    <property type="entry name" value="Trehalase-like_N"/>
</dbReference>
<evidence type="ECO:0000256" key="8">
    <source>
        <dbReference type="ARBA" id="ARBA00030473"/>
    </source>
</evidence>
<organism evidence="14 15">
    <name type="scientific">Caulobacter mirabilis</name>
    <dbReference type="NCBI Taxonomy" id="69666"/>
    <lineage>
        <taxon>Bacteria</taxon>
        <taxon>Pseudomonadati</taxon>
        <taxon>Pseudomonadota</taxon>
        <taxon>Alphaproteobacteria</taxon>
        <taxon>Caulobacterales</taxon>
        <taxon>Caulobacteraceae</taxon>
        <taxon>Caulobacter</taxon>
    </lineage>
</organism>
<dbReference type="EMBL" id="CP024201">
    <property type="protein sequence ID" value="ATQ42176.1"/>
    <property type="molecule type" value="Genomic_DNA"/>
</dbReference>
<dbReference type="Gene3D" id="1.50.10.10">
    <property type="match status" value="1"/>
</dbReference>
<dbReference type="AlphaFoldDB" id="A0A2D2AW11"/>
<reference evidence="14 15" key="1">
    <citation type="submission" date="2017-10" db="EMBL/GenBank/DDBJ databases">
        <title>Genome sequence of Caulobacter mirabilis FWC38.</title>
        <authorList>
            <person name="Fiebig A."/>
            <person name="Crosson S."/>
        </authorList>
    </citation>
    <scope>NUCLEOTIDE SEQUENCE [LARGE SCALE GENOMIC DNA]</scope>
    <source>
        <strain evidence="14 15">FWC 38</strain>
    </source>
</reference>
<dbReference type="Pfam" id="PF19291">
    <property type="entry name" value="TREH_N"/>
    <property type="match status" value="1"/>
</dbReference>
<evidence type="ECO:0000259" key="12">
    <source>
        <dbReference type="Pfam" id="PF00723"/>
    </source>
</evidence>
<dbReference type="Proteomes" id="UP000228945">
    <property type="component" value="Chromosome"/>
</dbReference>
<evidence type="ECO:0000256" key="6">
    <source>
        <dbReference type="ARBA" id="ARBA00023277"/>
    </source>
</evidence>
<evidence type="ECO:0000256" key="11">
    <source>
        <dbReference type="ARBA" id="ARBA00060615"/>
    </source>
</evidence>
<dbReference type="InterPro" id="IPR011613">
    <property type="entry name" value="GH15-like"/>
</dbReference>
<sequence>MRLKIEDYALIGDCESCALVGRDGSIDWLCWPRFDSDAFLAALLGTEDHGRWRIAPTEPHTVATRRYRGDTLILETRFETETGAATVIDFMPPRGRAPELVRLVHGDWGRVTFRSELLARFGYGSDRPWVQRTEGGAHRMIAGPDMVLLRTPVGIREEKGGRLVGDFAVAEGETTPFTLTWAPSHCPVPPAISPRQALAETEQFWTDWSARGDVSGRWSGPIRRSLITLKALTHAPTGGVVAAATTSLPEQIGGPRNWDYRYCWIRDATLTLLAMMNAGYYDEAQAWRDWLLRAVAGSPADMRIMYGVGGERRLTEWEVDWLPGYEGSAPVRIGNAASTQFQLDVYGELADSLHQARRGGLTGNEAAWALERALTDHVAKVWIEPDDGIWEDRSERKHYTFSKVMAWVAVDRAVKAVENYGLPGDLERWRGLREEIRADIQAKGFDAERGTFTRAYGGKTVDASLLLLAELGFVVPDDPRFVGTVAAVEQDLLRDGFVLRYDTERVDDGLPPGEGAFLACSFWLVNAYVLLGRQADAEALFERLLAIRNDVGLLAEEYDPHAARQVGNFPQAFSHIGLINAAFNLTRGEKPAEQRAELLTAIDP</sequence>
<protein>
    <recommendedName>
        <fullName evidence="4">Trehalase</fullName>
        <ecNumber evidence="3">3.2.1.28</ecNumber>
    </recommendedName>
    <alternativeName>
        <fullName evidence="8">Alpha,alpha-trehalase</fullName>
    </alternativeName>
    <alternativeName>
        <fullName evidence="9">Alpha,alpha-trehalose glucohydrolase</fullName>
    </alternativeName>
</protein>
<proteinExistence type="inferred from homology"/>
<dbReference type="Pfam" id="PF00723">
    <property type="entry name" value="Glyco_hydro_15"/>
    <property type="match status" value="1"/>
</dbReference>
<name>A0A2D2AW11_9CAUL</name>
<evidence type="ECO:0000256" key="9">
    <source>
        <dbReference type="ARBA" id="ARBA00031637"/>
    </source>
</evidence>
<evidence type="ECO:0000256" key="4">
    <source>
        <dbReference type="ARBA" id="ARBA00019905"/>
    </source>
</evidence>
<feature type="domain" description="Trehalase-like N-terminal" evidence="13">
    <location>
        <begin position="4"/>
        <end position="113"/>
    </location>
</feature>
<comment type="cofactor">
    <cofactor evidence="10">
        <name>phosphate</name>
        <dbReference type="ChEBI" id="CHEBI:43474"/>
    </cofactor>
</comment>
<evidence type="ECO:0000313" key="14">
    <source>
        <dbReference type="EMBL" id="ATQ42176.1"/>
    </source>
</evidence>
<evidence type="ECO:0000313" key="15">
    <source>
        <dbReference type="Proteomes" id="UP000228945"/>
    </source>
</evidence>
<dbReference type="SUPFAM" id="SSF48208">
    <property type="entry name" value="Six-hairpin glycosidases"/>
    <property type="match status" value="1"/>
</dbReference>
<evidence type="ECO:0000256" key="10">
    <source>
        <dbReference type="ARBA" id="ARBA00053030"/>
    </source>
</evidence>
<keyword evidence="6" id="KW-0119">Carbohydrate metabolism</keyword>
<dbReference type="KEGG" id="cmb:CSW64_06980"/>
<keyword evidence="5" id="KW-0378">Hydrolase</keyword>
<evidence type="ECO:0000256" key="7">
    <source>
        <dbReference type="ARBA" id="ARBA00023295"/>
    </source>
</evidence>
<feature type="domain" description="GH15-like" evidence="12">
    <location>
        <begin position="224"/>
        <end position="582"/>
    </location>
</feature>
<keyword evidence="15" id="KW-1185">Reference proteome</keyword>
<dbReference type="PANTHER" id="PTHR31616">
    <property type="entry name" value="TREHALASE"/>
    <property type="match status" value="1"/>
</dbReference>
<evidence type="ECO:0000256" key="5">
    <source>
        <dbReference type="ARBA" id="ARBA00022801"/>
    </source>
</evidence>